<gene>
    <name evidence="5" type="ORF">BDZ90DRAFT_251353</name>
</gene>
<dbReference type="GO" id="GO:0007005">
    <property type="term" value="P:mitochondrion organization"/>
    <property type="evidence" value="ECO:0007669"/>
    <property type="project" value="TreeGrafter"/>
</dbReference>
<feature type="signal peptide" evidence="3">
    <location>
        <begin position="1"/>
        <end position="18"/>
    </location>
</feature>
<comment type="subcellular location">
    <subcellularLocation>
        <location evidence="2">Mitochondrion inner membrane</location>
    </subcellularLocation>
</comment>
<proteinExistence type="inferred from homology"/>
<dbReference type="PANTHER" id="PTHR23222">
    <property type="entry name" value="PROHIBITIN"/>
    <property type="match status" value="1"/>
</dbReference>
<accession>A0A316UTR6</accession>
<keyword evidence="3" id="KW-0732">Signal</keyword>
<organism evidence="5 6">
    <name type="scientific">Jaminaea rosea</name>
    <dbReference type="NCBI Taxonomy" id="1569628"/>
    <lineage>
        <taxon>Eukaryota</taxon>
        <taxon>Fungi</taxon>
        <taxon>Dikarya</taxon>
        <taxon>Basidiomycota</taxon>
        <taxon>Ustilaginomycotina</taxon>
        <taxon>Exobasidiomycetes</taxon>
        <taxon>Microstromatales</taxon>
        <taxon>Microstromatales incertae sedis</taxon>
        <taxon>Jaminaea</taxon>
    </lineage>
</organism>
<dbReference type="PRINTS" id="PR00679">
    <property type="entry name" value="PROHIBITIN"/>
</dbReference>
<keyword evidence="2" id="KW-0999">Mitochondrion inner membrane</keyword>
<dbReference type="InterPro" id="IPR001107">
    <property type="entry name" value="Band_7"/>
</dbReference>
<dbReference type="Proteomes" id="UP000245884">
    <property type="component" value="Unassembled WGS sequence"/>
</dbReference>
<dbReference type="Pfam" id="PF01145">
    <property type="entry name" value="Band_7"/>
    <property type="match status" value="1"/>
</dbReference>
<feature type="domain" description="Band 7" evidence="4">
    <location>
        <begin position="25"/>
        <end position="186"/>
    </location>
</feature>
<name>A0A316UTR6_9BASI</name>
<dbReference type="InterPro" id="IPR000163">
    <property type="entry name" value="Prohibitin"/>
</dbReference>
<dbReference type="SUPFAM" id="SSF117892">
    <property type="entry name" value="Band 7/SPFH domain"/>
    <property type="match status" value="1"/>
</dbReference>
<keyword evidence="2" id="KW-0472">Membrane</keyword>
<keyword evidence="6" id="KW-1185">Reference proteome</keyword>
<dbReference type="STRING" id="1569628.A0A316UTR6"/>
<dbReference type="InterPro" id="IPR036013">
    <property type="entry name" value="Band_7/SPFH_dom_sf"/>
</dbReference>
<dbReference type="AlphaFoldDB" id="A0A316UTR6"/>
<comment type="similarity">
    <text evidence="1 2">Belongs to the prohibitin family.</text>
</comment>
<dbReference type="GeneID" id="37029553"/>
<dbReference type="GO" id="GO:0000423">
    <property type="term" value="P:mitophagy"/>
    <property type="evidence" value="ECO:0007669"/>
    <property type="project" value="UniProtKB-ARBA"/>
</dbReference>
<evidence type="ECO:0000259" key="4">
    <source>
        <dbReference type="SMART" id="SM00244"/>
    </source>
</evidence>
<evidence type="ECO:0000313" key="6">
    <source>
        <dbReference type="Proteomes" id="UP000245884"/>
    </source>
</evidence>
<dbReference type="Gene3D" id="3.30.479.30">
    <property type="entry name" value="Band 7 domain"/>
    <property type="match status" value="1"/>
</dbReference>
<evidence type="ECO:0000256" key="1">
    <source>
        <dbReference type="ARBA" id="ARBA00009658"/>
    </source>
</evidence>
<protein>
    <recommendedName>
        <fullName evidence="2">Prohibitin</fullName>
    </recommendedName>
</protein>
<dbReference type="CDD" id="cd03401">
    <property type="entry name" value="SPFH_prohibitin"/>
    <property type="match status" value="1"/>
</dbReference>
<dbReference type="FunFam" id="3.30.479.30:FF:000001">
    <property type="entry name" value="Prohibitin 2"/>
    <property type="match status" value="1"/>
</dbReference>
<dbReference type="RefSeq" id="XP_025363291.1">
    <property type="nucleotide sequence ID" value="XM_025507730.1"/>
</dbReference>
<evidence type="ECO:0000256" key="3">
    <source>
        <dbReference type="SAM" id="SignalP"/>
    </source>
</evidence>
<feature type="chain" id="PRO_5016343728" description="Prohibitin" evidence="3">
    <location>
        <begin position="19"/>
        <end position="276"/>
    </location>
</feature>
<dbReference type="PANTHER" id="PTHR23222:SF0">
    <property type="entry name" value="PROHIBITIN 1"/>
    <property type="match status" value="1"/>
</dbReference>
<reference evidence="5 6" key="1">
    <citation type="journal article" date="2018" name="Mol. Biol. Evol.">
        <title>Broad Genomic Sampling Reveals a Smut Pathogenic Ancestry of the Fungal Clade Ustilaginomycotina.</title>
        <authorList>
            <person name="Kijpornyongpan T."/>
            <person name="Mondo S.J."/>
            <person name="Barry K."/>
            <person name="Sandor L."/>
            <person name="Lee J."/>
            <person name="Lipzen A."/>
            <person name="Pangilinan J."/>
            <person name="LaButti K."/>
            <person name="Hainaut M."/>
            <person name="Henrissat B."/>
            <person name="Grigoriev I.V."/>
            <person name="Spatafora J.W."/>
            <person name="Aime M.C."/>
        </authorList>
    </citation>
    <scope>NUCLEOTIDE SEQUENCE [LARGE SCALE GENOMIC DNA]</scope>
    <source>
        <strain evidence="5 6">MCA 5214</strain>
    </source>
</reference>
<dbReference type="SMART" id="SM00244">
    <property type="entry name" value="PHB"/>
    <property type="match status" value="1"/>
</dbReference>
<sequence length="276" mass="30033">MSALPSLLNRLAVPLGVGFVALQPAIYDVDGGKRVVIFDRFSGVRDTVVGEGTHLLMPGIQRAIPMDIRVRPRTITTQTGSKDLQQVSLTLRVLSRPDVKALPRIYSNYGLDYDERILPSIANEVLKSVVAQFDASELITSREVASSQIRTQLVARASEFGILLEDLALTHLTFGSEFTRAVERKQIAQQEAERARFVVEQAEQERQAAVVRAEGEAEAAALISKALSSAGDGLLTLRRIETARSVAQELAQSRNVTYLPHGGSSVLLNMQGQGGQ</sequence>
<evidence type="ECO:0000256" key="2">
    <source>
        <dbReference type="RuleBase" id="RU366048"/>
    </source>
</evidence>
<keyword evidence="2" id="KW-0496">Mitochondrion</keyword>
<dbReference type="EMBL" id="KZ819665">
    <property type="protein sequence ID" value="PWN28679.1"/>
    <property type="molecule type" value="Genomic_DNA"/>
</dbReference>
<dbReference type="GO" id="GO:0005743">
    <property type="term" value="C:mitochondrial inner membrane"/>
    <property type="evidence" value="ECO:0007669"/>
    <property type="project" value="UniProtKB-SubCell"/>
</dbReference>
<evidence type="ECO:0000313" key="5">
    <source>
        <dbReference type="EMBL" id="PWN28679.1"/>
    </source>
</evidence>
<dbReference type="OrthoDB" id="275637at2759"/>